<protein>
    <recommendedName>
        <fullName evidence="3">Secreted protein</fullName>
    </recommendedName>
</protein>
<keyword evidence="2" id="KW-1185">Reference proteome</keyword>
<gene>
    <name evidence="1" type="ORF">SAMN05216476_4300</name>
</gene>
<proteinExistence type="predicted"/>
<evidence type="ECO:0008006" key="3">
    <source>
        <dbReference type="Google" id="ProtNLM"/>
    </source>
</evidence>
<dbReference type="AlphaFoldDB" id="A0AAX2DFW8"/>
<evidence type="ECO:0000313" key="2">
    <source>
        <dbReference type="Proteomes" id="UP000183772"/>
    </source>
</evidence>
<reference evidence="1 2" key="1">
    <citation type="submission" date="2016-10" db="EMBL/GenBank/DDBJ databases">
        <authorList>
            <person name="Varghese N."/>
            <person name="Submissions S."/>
        </authorList>
    </citation>
    <scope>NUCLEOTIDE SEQUENCE [LARGE SCALE GENOMIC DNA]</scope>
    <source>
        <strain evidence="1 2">DSM 16733</strain>
    </source>
</reference>
<dbReference type="EMBL" id="LT629790">
    <property type="protein sequence ID" value="SDU68397.1"/>
    <property type="molecule type" value="Genomic_DNA"/>
</dbReference>
<sequence>MQRQIRTTVGASLLAIAVGQSALMSTDTASSRAGSLPQGFVKCLRVVFGRSNQNANLNPIIASITARHGRSSSSEMRPDK</sequence>
<evidence type="ECO:0000313" key="1">
    <source>
        <dbReference type="EMBL" id="SDU68397.1"/>
    </source>
</evidence>
<accession>A0AAX2DFW8</accession>
<name>A0AAX2DFW8_9PSED</name>
<organism evidence="1 2">
    <name type="scientific">Pseudomonas mediterranea</name>
    <dbReference type="NCBI Taxonomy" id="183795"/>
    <lineage>
        <taxon>Bacteria</taxon>
        <taxon>Pseudomonadati</taxon>
        <taxon>Pseudomonadota</taxon>
        <taxon>Gammaproteobacteria</taxon>
        <taxon>Pseudomonadales</taxon>
        <taxon>Pseudomonadaceae</taxon>
        <taxon>Pseudomonas</taxon>
    </lineage>
</organism>
<dbReference type="Proteomes" id="UP000183772">
    <property type="component" value="Chromosome I"/>
</dbReference>